<gene>
    <name evidence="1" type="ORF">BT96DRAFT_613106</name>
</gene>
<dbReference type="AlphaFoldDB" id="A0A6A4HS69"/>
<organism evidence="1 2">
    <name type="scientific">Gymnopus androsaceus JB14</name>
    <dbReference type="NCBI Taxonomy" id="1447944"/>
    <lineage>
        <taxon>Eukaryota</taxon>
        <taxon>Fungi</taxon>
        <taxon>Dikarya</taxon>
        <taxon>Basidiomycota</taxon>
        <taxon>Agaricomycotina</taxon>
        <taxon>Agaricomycetes</taxon>
        <taxon>Agaricomycetidae</taxon>
        <taxon>Agaricales</taxon>
        <taxon>Marasmiineae</taxon>
        <taxon>Omphalotaceae</taxon>
        <taxon>Gymnopus</taxon>
    </lineage>
</organism>
<sequence length="414" mass="47634">MEIFDSFPDIEEPELASKFVHSYLASKHEESLKPSLELFITGLSVDSSLHGKLKTIHKTRDVEALERFCVHFQRNSWRYDVQLESVNEVIHRIETAEKIFKVVRGELNHPAWTPRTDSSNADITSHIRNLELTVGINRDVPLLILFRLGSFQDDPILRARLGRIFSPLNHTFLLNTSGSGKTRLLFEGLCLHWGFYFTCGLDSSGLGSEDFSSAIDNVKRSRKWSNVILTSADVDYTSSLQNNRQIAYRSFSEALLARLLVFKTYLEACSQEGFCHKQRQRWLESQILPVLPFNDDPFSMINELDYDDLDDSVLDKAIENTLEDIQNIWEMPSGEFFYIVLDEANVASRMHDLAFADEYGHYPILKEIIRTLRKRMGHLPVKFVVAGTIIPQEHFQSAVGEWDDFRWCSDTGFL</sequence>
<proteinExistence type="predicted"/>
<dbReference type="EMBL" id="ML769448">
    <property type="protein sequence ID" value="KAE9401229.1"/>
    <property type="molecule type" value="Genomic_DNA"/>
</dbReference>
<reference evidence="1" key="1">
    <citation type="journal article" date="2019" name="Environ. Microbiol.">
        <title>Fungal ecological strategies reflected in gene transcription - a case study of two litter decomposers.</title>
        <authorList>
            <person name="Barbi F."/>
            <person name="Kohler A."/>
            <person name="Barry K."/>
            <person name="Baskaran P."/>
            <person name="Daum C."/>
            <person name="Fauchery L."/>
            <person name="Ihrmark K."/>
            <person name="Kuo A."/>
            <person name="LaButti K."/>
            <person name="Lipzen A."/>
            <person name="Morin E."/>
            <person name="Grigoriev I.V."/>
            <person name="Henrissat B."/>
            <person name="Lindahl B."/>
            <person name="Martin F."/>
        </authorList>
    </citation>
    <scope>NUCLEOTIDE SEQUENCE</scope>
    <source>
        <strain evidence="1">JB14</strain>
    </source>
</reference>
<keyword evidence="2" id="KW-1185">Reference proteome</keyword>
<protein>
    <submittedName>
        <fullName evidence="1">Uncharacterized protein</fullName>
    </submittedName>
</protein>
<accession>A0A6A4HS69</accession>
<dbReference type="Proteomes" id="UP000799118">
    <property type="component" value="Unassembled WGS sequence"/>
</dbReference>
<evidence type="ECO:0000313" key="1">
    <source>
        <dbReference type="EMBL" id="KAE9401229.1"/>
    </source>
</evidence>
<name>A0A6A4HS69_9AGAR</name>
<evidence type="ECO:0000313" key="2">
    <source>
        <dbReference type="Proteomes" id="UP000799118"/>
    </source>
</evidence>
<dbReference type="OrthoDB" id="2393824at2759"/>